<name>A0ACC0ZVT6_9ROSI</name>
<dbReference type="EMBL" id="CM047909">
    <property type="protein sequence ID" value="KAJ0079083.1"/>
    <property type="molecule type" value="Genomic_DNA"/>
</dbReference>
<sequence>MVAAVGALKPSATVLRPMFVKLAVRVAIVANIGISDSAYYCRDCEFTIHESCSEIPQCVEQHPLHPQHRLRFCDVYEEFQEEHNPCDACGYLIQGFSLMCGSCQCFFHVPCVEATPRSLKHKCHKHNLFYFTDVNAETWFCDCCNLYLSGSYYGCVSCGIRLHLQCVPIPKIVEHKCHWHPLTLVDSIVEDDYSKGCYCDVCNRPLYLKHHVYKCKKCRFFAHIECIVSEDDTSLEILSSLNLGFEDKAEQCNDRKENIDDTDGNRIVAIEDESEKTEESEEVQEADADA</sequence>
<evidence type="ECO:0000313" key="2">
    <source>
        <dbReference type="Proteomes" id="UP001164250"/>
    </source>
</evidence>
<accession>A0ACC0ZVT6</accession>
<organism evidence="1 2">
    <name type="scientific">Pistacia atlantica</name>
    <dbReference type="NCBI Taxonomy" id="434234"/>
    <lineage>
        <taxon>Eukaryota</taxon>
        <taxon>Viridiplantae</taxon>
        <taxon>Streptophyta</taxon>
        <taxon>Embryophyta</taxon>
        <taxon>Tracheophyta</taxon>
        <taxon>Spermatophyta</taxon>
        <taxon>Magnoliopsida</taxon>
        <taxon>eudicotyledons</taxon>
        <taxon>Gunneridae</taxon>
        <taxon>Pentapetalae</taxon>
        <taxon>rosids</taxon>
        <taxon>malvids</taxon>
        <taxon>Sapindales</taxon>
        <taxon>Anacardiaceae</taxon>
        <taxon>Pistacia</taxon>
    </lineage>
</organism>
<reference evidence="2" key="1">
    <citation type="journal article" date="2023" name="G3 (Bethesda)">
        <title>Genome assembly and association tests identify interacting loci associated with vigor, precocity, and sex in interspecific pistachio rootstocks.</title>
        <authorList>
            <person name="Palmer W."/>
            <person name="Jacygrad E."/>
            <person name="Sagayaradj S."/>
            <person name="Cavanaugh K."/>
            <person name="Han R."/>
            <person name="Bertier L."/>
            <person name="Beede B."/>
            <person name="Kafkas S."/>
            <person name="Golino D."/>
            <person name="Preece J."/>
            <person name="Michelmore R."/>
        </authorList>
    </citation>
    <scope>NUCLEOTIDE SEQUENCE [LARGE SCALE GENOMIC DNA]</scope>
</reference>
<gene>
    <name evidence="1" type="ORF">Patl1_23132</name>
</gene>
<evidence type="ECO:0000313" key="1">
    <source>
        <dbReference type="EMBL" id="KAJ0079083.1"/>
    </source>
</evidence>
<proteinExistence type="predicted"/>
<keyword evidence="2" id="KW-1185">Reference proteome</keyword>
<comment type="caution">
    <text evidence="1">The sequence shown here is derived from an EMBL/GenBank/DDBJ whole genome shotgun (WGS) entry which is preliminary data.</text>
</comment>
<dbReference type="Proteomes" id="UP001164250">
    <property type="component" value="Chromosome 13"/>
</dbReference>
<protein>
    <submittedName>
        <fullName evidence="1">Uncharacterized protein</fullName>
    </submittedName>
</protein>